<proteinExistence type="predicted"/>
<dbReference type="PANTHER" id="PTHR33527:SF45">
    <property type="entry name" value="RRM DOMAIN-CONTAINING PROTEIN"/>
    <property type="match status" value="1"/>
</dbReference>
<keyword evidence="1" id="KW-1185">Reference proteome</keyword>
<dbReference type="GeneID" id="109014732"/>
<dbReference type="PANTHER" id="PTHR33527">
    <property type="entry name" value="OS07G0274300 PROTEIN"/>
    <property type="match status" value="1"/>
</dbReference>
<dbReference type="AlphaFoldDB" id="A0A2I4H9G3"/>
<dbReference type="OrthoDB" id="1882251at2759"/>
<dbReference type="STRING" id="51240.A0A2I4H9G3"/>
<gene>
    <name evidence="2" type="primary">LOC109014732</name>
</gene>
<sequence>MDAGPSSNIVAHITERILFRRMIDIGLNPEESMKVMAFWMWLEAESFKELVRKISSNNDKFLALITDEAKAVLAILDSRSTAPILNNLCPITAIFSPFSIHEIFGDKESVSKGVTDVYNRVCCVIFKDLLEERGSKVRTSDEEGGRAGDDKAVTRRMRQFGEGTSRSKGAVLDLVEAFPDGVEKTWLPSSLGISEGEGDAETVRSTLNPFAKEWNPAIERAPEEERCLFLTFSKGHALTGNQITNFFNRKYGQCVEWVYVHSPDPKKPALFGKVVFETSSIPAIVMGKLEQAKFNVDAKPLWCKWFDLKKKGLAAKK</sequence>
<reference evidence="2" key="1">
    <citation type="submission" date="2025-08" db="UniProtKB">
        <authorList>
            <consortium name="RefSeq"/>
        </authorList>
    </citation>
    <scope>IDENTIFICATION</scope>
    <source>
        <tissue evidence="2">Leaves</tissue>
    </source>
</reference>
<name>A0A2I4H9G3_JUGRE</name>
<evidence type="ECO:0000313" key="1">
    <source>
        <dbReference type="Proteomes" id="UP000235220"/>
    </source>
</evidence>
<dbReference type="Gramene" id="Jr14_03440_p1">
    <property type="protein sequence ID" value="cds.Jr14_03440_p1"/>
    <property type="gene ID" value="Jr14_03440"/>
</dbReference>
<dbReference type="KEGG" id="jre:109014732"/>
<organism evidence="1 2">
    <name type="scientific">Juglans regia</name>
    <name type="common">English walnut</name>
    <dbReference type="NCBI Taxonomy" id="51240"/>
    <lineage>
        <taxon>Eukaryota</taxon>
        <taxon>Viridiplantae</taxon>
        <taxon>Streptophyta</taxon>
        <taxon>Embryophyta</taxon>
        <taxon>Tracheophyta</taxon>
        <taxon>Spermatophyta</taxon>
        <taxon>Magnoliopsida</taxon>
        <taxon>eudicotyledons</taxon>
        <taxon>Gunneridae</taxon>
        <taxon>Pentapetalae</taxon>
        <taxon>rosids</taxon>
        <taxon>fabids</taxon>
        <taxon>Fagales</taxon>
        <taxon>Juglandaceae</taxon>
        <taxon>Juglans</taxon>
    </lineage>
</organism>
<dbReference type="RefSeq" id="XP_018852786.1">
    <property type="nucleotide sequence ID" value="XM_018997241.2"/>
</dbReference>
<dbReference type="Proteomes" id="UP000235220">
    <property type="component" value="Chromosome 14"/>
</dbReference>
<accession>A0A2I4H9G3</accession>
<protein>
    <submittedName>
        <fullName evidence="2">Uncharacterized protein LOC109014732</fullName>
    </submittedName>
</protein>
<evidence type="ECO:0000313" key="2">
    <source>
        <dbReference type="RefSeq" id="XP_018852786.1"/>
    </source>
</evidence>